<proteinExistence type="predicted"/>
<dbReference type="EMBL" id="UZAM01008833">
    <property type="protein sequence ID" value="VDP06610.1"/>
    <property type="molecule type" value="Genomic_DNA"/>
</dbReference>
<reference evidence="1 2" key="2">
    <citation type="submission" date="2018-11" db="EMBL/GenBank/DDBJ databases">
        <authorList>
            <consortium name="Pathogen Informatics"/>
        </authorList>
    </citation>
    <scope>NUCLEOTIDE SEQUENCE [LARGE SCALE GENOMIC DNA]</scope>
</reference>
<evidence type="ECO:0000313" key="1">
    <source>
        <dbReference type="EMBL" id="VDP06610.1"/>
    </source>
</evidence>
<keyword evidence="2" id="KW-1185">Reference proteome</keyword>
<accession>A0A183INL9</accession>
<protein>
    <submittedName>
        <fullName evidence="3">Secreted protein</fullName>
    </submittedName>
</protein>
<gene>
    <name evidence="1" type="ORF">SBAD_LOCUS5215</name>
</gene>
<reference evidence="3" key="1">
    <citation type="submission" date="2016-06" db="UniProtKB">
        <authorList>
            <consortium name="WormBaseParasite"/>
        </authorList>
    </citation>
    <scope>IDENTIFICATION</scope>
</reference>
<sequence>MWCKVGGDVGGELPVTKFSALVIPMLPARPATLKRRNASVHKAHICLTDVCSAWQSGFAELLLMASTTLALYNTTRFVDLLSSPVVSHTCGQRANWPSSSNERQLLDASSSGSNSHRFVSFCLASFSSLSALLTRLLTKQRKDQLTSYPQHSPNHSRGYDGFEICTCGEETDFGKHLR</sequence>
<dbReference type="WBParaSite" id="SBAD_0000542701-mRNA-1">
    <property type="protein sequence ID" value="SBAD_0000542701-mRNA-1"/>
    <property type="gene ID" value="SBAD_0000542701"/>
</dbReference>
<evidence type="ECO:0000313" key="2">
    <source>
        <dbReference type="Proteomes" id="UP000270296"/>
    </source>
</evidence>
<name>A0A183INL9_9BILA</name>
<dbReference type="Proteomes" id="UP000270296">
    <property type="component" value="Unassembled WGS sequence"/>
</dbReference>
<evidence type="ECO:0000313" key="3">
    <source>
        <dbReference type="WBParaSite" id="SBAD_0000542701-mRNA-1"/>
    </source>
</evidence>
<organism evidence="3">
    <name type="scientific">Soboliphyme baturini</name>
    <dbReference type="NCBI Taxonomy" id="241478"/>
    <lineage>
        <taxon>Eukaryota</taxon>
        <taxon>Metazoa</taxon>
        <taxon>Ecdysozoa</taxon>
        <taxon>Nematoda</taxon>
        <taxon>Enoplea</taxon>
        <taxon>Dorylaimia</taxon>
        <taxon>Dioctophymatida</taxon>
        <taxon>Dioctophymatoidea</taxon>
        <taxon>Soboliphymatidae</taxon>
        <taxon>Soboliphyme</taxon>
    </lineage>
</organism>
<dbReference type="AlphaFoldDB" id="A0A183INL9"/>